<gene>
    <name evidence="1" type="ORF">L9G74_18945</name>
</gene>
<comment type="caution">
    <text evidence="1">The sequence shown here is derived from an EMBL/GenBank/DDBJ whole genome shotgun (WGS) entry which is preliminary data.</text>
</comment>
<dbReference type="EMBL" id="JAKOGG010000022">
    <property type="protein sequence ID" value="MCS4558517.1"/>
    <property type="molecule type" value="Genomic_DNA"/>
</dbReference>
<dbReference type="Proteomes" id="UP001201549">
    <property type="component" value="Unassembled WGS sequence"/>
</dbReference>
<organism evidence="1 2">
    <name type="scientific">Shewanella electrica</name>
    <dbReference type="NCBI Taxonomy" id="515560"/>
    <lineage>
        <taxon>Bacteria</taxon>
        <taxon>Pseudomonadati</taxon>
        <taxon>Pseudomonadota</taxon>
        <taxon>Gammaproteobacteria</taxon>
        <taxon>Alteromonadales</taxon>
        <taxon>Shewanellaceae</taxon>
        <taxon>Shewanella</taxon>
    </lineage>
</organism>
<proteinExistence type="predicted"/>
<dbReference type="RefSeq" id="WP_238898336.1">
    <property type="nucleotide sequence ID" value="NZ_JAKOGG010000022.1"/>
</dbReference>
<keyword evidence="2" id="KW-1185">Reference proteome</keyword>
<protein>
    <submittedName>
        <fullName evidence="1">Uncharacterized protein</fullName>
    </submittedName>
</protein>
<sequence length="88" mass="10082">MPRNRNEYGRVIAINQKRGMVAVSIEDTGISVFNVVDCYDFQLNDIVYGPLDYVGGQTIFHPAEKYQVQVFIEATGCTEKNFRHYMLS</sequence>
<name>A0ABT2FQB4_9GAMM</name>
<evidence type="ECO:0000313" key="1">
    <source>
        <dbReference type="EMBL" id="MCS4558517.1"/>
    </source>
</evidence>
<reference evidence="2" key="2">
    <citation type="submission" date="2023-07" db="EMBL/GenBank/DDBJ databases">
        <title>Shewanella mangrovi sp. nov., an acetaldehyde- degrading bacterium isolated from mangrove sediment.</title>
        <authorList>
            <person name="Liu Y."/>
        </authorList>
    </citation>
    <scope>NUCLEOTIDE SEQUENCE [LARGE SCALE GENOMIC DNA]</scope>
    <source>
        <strain evidence="2">C32</strain>
    </source>
</reference>
<evidence type="ECO:0000313" key="2">
    <source>
        <dbReference type="Proteomes" id="UP001201549"/>
    </source>
</evidence>
<reference evidence="1 2" key="1">
    <citation type="submission" date="2022-02" db="EMBL/GenBank/DDBJ databases">
        <authorList>
            <person name="Zhuang L."/>
        </authorList>
    </citation>
    <scope>NUCLEOTIDE SEQUENCE [LARGE SCALE GENOMIC DNA]</scope>
    <source>
        <strain evidence="1 2">C32</strain>
    </source>
</reference>
<accession>A0ABT2FQB4</accession>